<protein>
    <submittedName>
        <fullName evidence="2">DUF4058 family protein</fullName>
    </submittedName>
</protein>
<feature type="region of interest" description="Disordered" evidence="1">
    <location>
        <begin position="58"/>
        <end position="82"/>
    </location>
</feature>
<comment type="caution">
    <text evidence="2">The sequence shown here is derived from an EMBL/GenBank/DDBJ whole genome shotgun (WGS) entry which is preliminary data.</text>
</comment>
<name>A0ABU5F860_9BACT</name>
<reference evidence="3" key="1">
    <citation type="journal article" date="2023" name="Mar. Drugs">
        <title>Gemmata algarum, a Novel Planctomycete Isolated from an Algal Mat, Displays Antimicrobial Activity.</title>
        <authorList>
            <person name="Kumar G."/>
            <person name="Kallscheuer N."/>
            <person name="Kashif M."/>
            <person name="Ahamad S."/>
            <person name="Jagadeeshwari U."/>
            <person name="Pannikurungottu S."/>
            <person name="Haufschild T."/>
            <person name="Kabuu M."/>
            <person name="Sasikala C."/>
            <person name="Jogler C."/>
            <person name="Ramana C."/>
        </authorList>
    </citation>
    <scope>NUCLEOTIDE SEQUENCE [LARGE SCALE GENOMIC DNA]</scope>
    <source>
        <strain evidence="3">JC673</strain>
    </source>
</reference>
<dbReference type="InterPro" id="IPR025132">
    <property type="entry name" value="DUF4058"/>
</dbReference>
<organism evidence="2 3">
    <name type="scientific">Gemmata algarum</name>
    <dbReference type="NCBI Taxonomy" id="2975278"/>
    <lineage>
        <taxon>Bacteria</taxon>
        <taxon>Pseudomonadati</taxon>
        <taxon>Planctomycetota</taxon>
        <taxon>Planctomycetia</taxon>
        <taxon>Gemmatales</taxon>
        <taxon>Gemmataceae</taxon>
        <taxon>Gemmata</taxon>
    </lineage>
</organism>
<accession>A0ABU5F860</accession>
<evidence type="ECO:0000313" key="3">
    <source>
        <dbReference type="Proteomes" id="UP001272242"/>
    </source>
</evidence>
<gene>
    <name evidence="2" type="ORF">R5W23_005133</name>
</gene>
<dbReference type="Pfam" id="PF13267">
    <property type="entry name" value="DUF4058"/>
    <property type="match status" value="1"/>
</dbReference>
<dbReference type="EMBL" id="JAXBLV010000243">
    <property type="protein sequence ID" value="MDY3563521.1"/>
    <property type="molecule type" value="Genomic_DNA"/>
</dbReference>
<proteinExistence type="predicted"/>
<dbReference type="RefSeq" id="WP_320689704.1">
    <property type="nucleotide sequence ID" value="NZ_JAXBLV010000243.1"/>
</dbReference>
<sequence length="237" mass="26061">MPLRDHFRGWLDQEMKWHSFHQAWATYIAEALTTRLPEGFRASPNVQTAIEIDVAAFGGARTPPRAPTDREEPAWQPSGGTLTLPFEVTEPATEVLVHGRRDGSYLAAAIELVSEGNKDRAEAREAFIAKCETYLQQGVGLVIVDLVTTRAANLHDGLLARVSPTAPVWGERLYATAYSPQGKNGAAKLTVWQEPLAIGAALPTMPLWLLHGPCVPVQLEATYEDTFRRLRLPTEGP</sequence>
<evidence type="ECO:0000313" key="2">
    <source>
        <dbReference type="EMBL" id="MDY3563521.1"/>
    </source>
</evidence>
<dbReference type="Proteomes" id="UP001272242">
    <property type="component" value="Unassembled WGS sequence"/>
</dbReference>
<evidence type="ECO:0000256" key="1">
    <source>
        <dbReference type="SAM" id="MobiDB-lite"/>
    </source>
</evidence>
<keyword evidence="3" id="KW-1185">Reference proteome</keyword>